<dbReference type="GO" id="GO:0032259">
    <property type="term" value="P:methylation"/>
    <property type="evidence" value="ECO:0007669"/>
    <property type="project" value="UniProtKB-KW"/>
</dbReference>
<organism evidence="7 8">
    <name type="scientific">Penicillium brevicompactum</name>
    <dbReference type="NCBI Taxonomy" id="5074"/>
    <lineage>
        <taxon>Eukaryota</taxon>
        <taxon>Fungi</taxon>
        <taxon>Dikarya</taxon>
        <taxon>Ascomycota</taxon>
        <taxon>Pezizomycotina</taxon>
        <taxon>Eurotiomycetes</taxon>
        <taxon>Eurotiomycetidae</taxon>
        <taxon>Eurotiales</taxon>
        <taxon>Aspergillaceae</taxon>
        <taxon>Penicillium</taxon>
    </lineage>
</organism>
<dbReference type="PROSITE" id="PS51682">
    <property type="entry name" value="SAM_OMT_I"/>
    <property type="match status" value="1"/>
</dbReference>
<dbReference type="SUPFAM" id="SSF53335">
    <property type="entry name" value="S-adenosyl-L-methionine-dependent methyltransferases"/>
    <property type="match status" value="1"/>
</dbReference>
<keyword evidence="5" id="KW-0128">Catecholamine metabolism</keyword>
<evidence type="ECO:0000256" key="6">
    <source>
        <dbReference type="ARBA" id="ARBA00023453"/>
    </source>
</evidence>
<dbReference type="GO" id="GO:0008171">
    <property type="term" value="F:O-methyltransferase activity"/>
    <property type="evidence" value="ECO:0007669"/>
    <property type="project" value="InterPro"/>
</dbReference>
<evidence type="ECO:0000256" key="2">
    <source>
        <dbReference type="ARBA" id="ARBA00022603"/>
    </source>
</evidence>
<evidence type="ECO:0000256" key="1">
    <source>
        <dbReference type="ARBA" id="ARBA00012880"/>
    </source>
</evidence>
<evidence type="ECO:0000256" key="5">
    <source>
        <dbReference type="ARBA" id="ARBA00022939"/>
    </source>
</evidence>
<dbReference type="InterPro" id="IPR002935">
    <property type="entry name" value="SAM_O-MeTrfase"/>
</dbReference>
<keyword evidence="8" id="KW-1185">Reference proteome</keyword>
<evidence type="ECO:0000256" key="4">
    <source>
        <dbReference type="ARBA" id="ARBA00022691"/>
    </source>
</evidence>
<protein>
    <recommendedName>
        <fullName evidence="1">catechol O-methyltransferase</fullName>
        <ecNumber evidence="1">2.1.1.6</ecNumber>
    </recommendedName>
</protein>
<keyword evidence="3" id="KW-0808">Transferase</keyword>
<dbReference type="GO" id="GO:0006584">
    <property type="term" value="P:catecholamine metabolic process"/>
    <property type="evidence" value="ECO:0007669"/>
    <property type="project" value="UniProtKB-KW"/>
</dbReference>
<accession>A0A9W9QQA8</accession>
<dbReference type="Pfam" id="PF01596">
    <property type="entry name" value="Methyltransf_3"/>
    <property type="match status" value="1"/>
</dbReference>
<dbReference type="EMBL" id="JAPZBR010000008">
    <property type="protein sequence ID" value="KAJ5342133.1"/>
    <property type="molecule type" value="Genomic_DNA"/>
</dbReference>
<evidence type="ECO:0000313" key="7">
    <source>
        <dbReference type="EMBL" id="KAJ5342133.1"/>
    </source>
</evidence>
<reference evidence="7" key="2">
    <citation type="journal article" date="2023" name="IMA Fungus">
        <title>Comparative genomic study of the Penicillium genus elucidates a diverse pangenome and 15 lateral gene transfer events.</title>
        <authorList>
            <person name="Petersen C."/>
            <person name="Sorensen T."/>
            <person name="Nielsen M.R."/>
            <person name="Sondergaard T.E."/>
            <person name="Sorensen J.L."/>
            <person name="Fitzpatrick D.A."/>
            <person name="Frisvad J.C."/>
            <person name="Nielsen K.L."/>
        </authorList>
    </citation>
    <scope>NUCLEOTIDE SEQUENCE</scope>
    <source>
        <strain evidence="7">IBT 35675</strain>
    </source>
</reference>
<keyword evidence="4" id="KW-0949">S-adenosyl-L-methionine</keyword>
<comment type="similarity">
    <text evidence="6">Belongs to the class I-like SAM-binding methyltransferase superfamily. Cation-dependent O-methyltransferase family.</text>
</comment>
<sequence length="257" mass="28245">MPFSDSITSKYPSLGKVTDDDAALSHDGREIALLRYVYSHPALEELRGSPSQILRVMDEFAAQEKFLINVGPDKGEKIHGLIEDAKPTVLVELGGYVGYSAISFADAMRRAHGKIKPGLRLWSLEFDPLVASIAMSLIELAGQSEIVKVVIGPAADSIQRLHAEQTLTTIDFLFLDHVEDLYISDLKVCEHLGLLKPGSMVVADNIRLPGAPEYLSYVRQHVGMDSWTLKGLIIPGDYEVSPTKFQGSHGNSIFAWI</sequence>
<proteinExistence type="inferred from homology"/>
<comment type="caution">
    <text evidence="7">The sequence shown here is derived from an EMBL/GenBank/DDBJ whole genome shotgun (WGS) entry which is preliminary data.</text>
</comment>
<evidence type="ECO:0000256" key="3">
    <source>
        <dbReference type="ARBA" id="ARBA00022679"/>
    </source>
</evidence>
<dbReference type="Gene3D" id="3.40.50.150">
    <property type="entry name" value="Vaccinia Virus protein VP39"/>
    <property type="match status" value="1"/>
</dbReference>
<keyword evidence="2" id="KW-0489">Methyltransferase</keyword>
<dbReference type="PANTHER" id="PTHR43836">
    <property type="entry name" value="CATECHOL O-METHYLTRANSFERASE 1-RELATED"/>
    <property type="match status" value="1"/>
</dbReference>
<gene>
    <name evidence="7" type="ORF">N7541_011257</name>
</gene>
<dbReference type="EC" id="2.1.1.6" evidence="1"/>
<dbReference type="InterPro" id="IPR029063">
    <property type="entry name" value="SAM-dependent_MTases_sf"/>
</dbReference>
<dbReference type="Proteomes" id="UP001148299">
    <property type="component" value="Unassembled WGS sequence"/>
</dbReference>
<dbReference type="AlphaFoldDB" id="A0A9W9QQA8"/>
<name>A0A9W9QQA8_PENBR</name>
<dbReference type="PANTHER" id="PTHR43836:SF2">
    <property type="entry name" value="CATECHOL O-METHYLTRANSFERASE 1-RELATED"/>
    <property type="match status" value="1"/>
</dbReference>
<reference evidence="7" key="1">
    <citation type="submission" date="2022-12" db="EMBL/GenBank/DDBJ databases">
        <authorList>
            <person name="Petersen C."/>
        </authorList>
    </citation>
    <scope>NUCLEOTIDE SEQUENCE</scope>
    <source>
        <strain evidence="7">IBT 35675</strain>
    </source>
</reference>
<evidence type="ECO:0000313" key="8">
    <source>
        <dbReference type="Proteomes" id="UP001148299"/>
    </source>
</evidence>